<gene>
    <name evidence="3" type="ORF">EgrG_002057200</name>
</gene>
<feature type="compositionally biased region" description="Acidic residues" evidence="1">
    <location>
        <begin position="110"/>
        <end position="119"/>
    </location>
</feature>
<keyword evidence="2" id="KW-1133">Transmembrane helix</keyword>
<feature type="transmembrane region" description="Helical" evidence="2">
    <location>
        <begin position="39"/>
        <end position="65"/>
    </location>
</feature>
<evidence type="ECO:0000313" key="5">
    <source>
        <dbReference type="WBParaSite" id="EgrG_002057200"/>
    </source>
</evidence>
<accession>A0A068WYU8</accession>
<dbReference type="Proteomes" id="UP000492820">
    <property type="component" value="Unassembled WGS sequence"/>
</dbReference>
<sequence>MSTTMKRSGWSTNCNEQKHSVTFTSRHGTEVTLLSSSSSTILCILFLRSQVPLITTIALIIIYALCRKYRRGCSHVFLLVISSTEGNVFDTRDVGRAETEKIDEEKEKQEEEQEKEEEENNVRLAERSHPVCYPEAIDQFLVPEAVSHLHRLYSIHGHPPMVRNRAMEETAKSSLVIAMPSFGDGILDLREGKGMEKGTERRVDAG</sequence>
<dbReference type="EMBL" id="LK028701">
    <property type="protein sequence ID" value="CDS25065.1"/>
    <property type="molecule type" value="Genomic_DNA"/>
</dbReference>
<feature type="compositionally biased region" description="Basic and acidic residues" evidence="1">
    <location>
        <begin position="99"/>
        <end position="109"/>
    </location>
</feature>
<reference evidence="3" key="2">
    <citation type="submission" date="2014-06" db="EMBL/GenBank/DDBJ databases">
        <authorList>
            <person name="Aslett M."/>
        </authorList>
    </citation>
    <scope>NUCLEOTIDE SEQUENCE</scope>
</reference>
<name>A0A068WYU8_ECHGR</name>
<reference evidence="5" key="3">
    <citation type="submission" date="2020-10" db="UniProtKB">
        <authorList>
            <consortium name="WormBaseParasite"/>
        </authorList>
    </citation>
    <scope>IDENTIFICATION</scope>
</reference>
<feature type="region of interest" description="Disordered" evidence="1">
    <location>
        <begin position="99"/>
        <end position="123"/>
    </location>
</feature>
<proteinExistence type="predicted"/>
<keyword evidence="2" id="KW-0472">Membrane</keyword>
<organism evidence="3">
    <name type="scientific">Echinococcus granulosus</name>
    <name type="common">Hydatid tapeworm</name>
    <dbReference type="NCBI Taxonomy" id="6210"/>
    <lineage>
        <taxon>Eukaryota</taxon>
        <taxon>Metazoa</taxon>
        <taxon>Spiralia</taxon>
        <taxon>Lophotrochozoa</taxon>
        <taxon>Platyhelminthes</taxon>
        <taxon>Cestoda</taxon>
        <taxon>Eucestoda</taxon>
        <taxon>Cyclophyllidea</taxon>
        <taxon>Taeniidae</taxon>
        <taxon>Echinococcus</taxon>
        <taxon>Echinococcus granulosus group</taxon>
    </lineage>
</organism>
<dbReference type="WBParaSite" id="EgrG_002057200">
    <property type="protein sequence ID" value="EgrG_002057200"/>
    <property type="gene ID" value="EgrG_002057200"/>
</dbReference>
<reference evidence="3 4" key="1">
    <citation type="journal article" date="2013" name="Nature">
        <title>The genomes of four tapeworm species reveal adaptations to parasitism.</title>
        <authorList>
            <person name="Tsai I.J."/>
            <person name="Zarowiecki M."/>
            <person name="Holroyd N."/>
            <person name="Garciarrubio A."/>
            <person name="Sanchez-Flores A."/>
            <person name="Brooks K.L."/>
            <person name="Tracey A."/>
            <person name="Bobes R.J."/>
            <person name="Fragoso G."/>
            <person name="Sciutto E."/>
            <person name="Aslett M."/>
            <person name="Beasley H."/>
            <person name="Bennett H.M."/>
            <person name="Cai J."/>
            <person name="Camicia F."/>
            <person name="Clark R."/>
            <person name="Cucher M."/>
            <person name="De Silva N."/>
            <person name="Day T.A."/>
            <person name="Deplazes P."/>
            <person name="Estrada K."/>
            <person name="Fernandez C."/>
            <person name="Holland P.W."/>
            <person name="Hou J."/>
            <person name="Hu S."/>
            <person name="Huckvale T."/>
            <person name="Hung S.S."/>
            <person name="Kamenetzky L."/>
            <person name="Keane J.A."/>
            <person name="Kiss F."/>
            <person name="Koziol U."/>
            <person name="Lambert O."/>
            <person name="Liu K."/>
            <person name="Luo X."/>
            <person name="Luo Y."/>
            <person name="Macchiaroli N."/>
            <person name="Nichol S."/>
            <person name="Paps J."/>
            <person name="Parkinson J."/>
            <person name="Pouchkina-Stantcheva N."/>
            <person name="Riddiford N."/>
            <person name="Rosenzvit M."/>
            <person name="Salinas G."/>
            <person name="Wasmuth J.D."/>
            <person name="Zamanian M."/>
            <person name="Zheng Y."/>
            <person name="Cai X."/>
            <person name="Soberon X."/>
            <person name="Olson P.D."/>
            <person name="Laclette J.P."/>
            <person name="Brehm K."/>
            <person name="Berriman M."/>
            <person name="Garciarrubio A."/>
            <person name="Bobes R.J."/>
            <person name="Fragoso G."/>
            <person name="Sanchez-Flores A."/>
            <person name="Estrada K."/>
            <person name="Cevallos M.A."/>
            <person name="Morett E."/>
            <person name="Gonzalez V."/>
            <person name="Portillo T."/>
            <person name="Ochoa-Leyva A."/>
            <person name="Jose M.V."/>
            <person name="Sciutto E."/>
            <person name="Landa A."/>
            <person name="Jimenez L."/>
            <person name="Valdes V."/>
            <person name="Carrero J.C."/>
            <person name="Larralde C."/>
            <person name="Morales-Montor J."/>
            <person name="Limon-Lason J."/>
            <person name="Soberon X."/>
            <person name="Laclette J.P."/>
        </authorList>
    </citation>
    <scope>NUCLEOTIDE SEQUENCE [LARGE SCALE GENOMIC DNA]</scope>
</reference>
<evidence type="ECO:0000313" key="4">
    <source>
        <dbReference type="Proteomes" id="UP000492820"/>
    </source>
</evidence>
<evidence type="ECO:0000313" key="3">
    <source>
        <dbReference type="EMBL" id="CDS25065.1"/>
    </source>
</evidence>
<keyword evidence="2" id="KW-0812">Transmembrane</keyword>
<dbReference type="AlphaFoldDB" id="A0A068WYU8"/>
<evidence type="ECO:0000256" key="1">
    <source>
        <dbReference type="SAM" id="MobiDB-lite"/>
    </source>
</evidence>
<evidence type="ECO:0000256" key="2">
    <source>
        <dbReference type="SAM" id="Phobius"/>
    </source>
</evidence>
<protein>
    <submittedName>
        <fullName evidence="3 5">Uncharacterized protein</fullName>
    </submittedName>
</protein>